<organism evidence="2 3">
    <name type="scientific">Shackletoniella antarctica</name>
    <dbReference type="NCBI Taxonomy" id="268115"/>
    <lineage>
        <taxon>Bacteria</taxon>
        <taxon>Bacillati</taxon>
        <taxon>Cyanobacteriota</taxon>
        <taxon>Cyanophyceae</taxon>
        <taxon>Oculatellales</taxon>
        <taxon>Oculatellaceae</taxon>
        <taxon>Shackletoniella</taxon>
    </lineage>
</organism>
<name>A0A2W4YR63_9CYAN</name>
<protein>
    <submittedName>
        <fullName evidence="2">Uncharacterized protein</fullName>
    </submittedName>
</protein>
<sequence>MLIGGALAPNRAEALAACANGNTGEIGIIDAACCPSDVLAAYWPGRSPQLDQTFCQLLVFPTSTRANADDFNQRLVNESLSSDSRRASAEIMTLPSLWWNRDSLTPRLGGRRLVQSWISYQIKDSATPVVDVVINPQMWSVLTYNERFAVLNQFGTAARDFGYNLRFFQGNARSYRMVGLYACDFSAQPGVSEGTSAAVNTCSANLDAGQIVQIQRNLVAEGDRRQQLSTPTAQTPSAEGSL</sequence>
<dbReference type="EMBL" id="QBMN01000007">
    <property type="protein sequence ID" value="PZO45348.1"/>
    <property type="molecule type" value="Genomic_DNA"/>
</dbReference>
<evidence type="ECO:0000313" key="3">
    <source>
        <dbReference type="Proteomes" id="UP000249081"/>
    </source>
</evidence>
<feature type="compositionally biased region" description="Polar residues" evidence="1">
    <location>
        <begin position="227"/>
        <end position="242"/>
    </location>
</feature>
<comment type="caution">
    <text evidence="2">The sequence shown here is derived from an EMBL/GenBank/DDBJ whole genome shotgun (WGS) entry which is preliminary data.</text>
</comment>
<evidence type="ECO:0000256" key="1">
    <source>
        <dbReference type="SAM" id="MobiDB-lite"/>
    </source>
</evidence>
<dbReference type="Proteomes" id="UP000249081">
    <property type="component" value="Unassembled WGS sequence"/>
</dbReference>
<reference evidence="2 3" key="2">
    <citation type="submission" date="2018-06" db="EMBL/GenBank/DDBJ databases">
        <title>Metagenomic assembly of (sub)arctic Cyanobacteria and their associated microbiome from non-axenic cultures.</title>
        <authorList>
            <person name="Baurain D."/>
        </authorList>
    </citation>
    <scope>NUCLEOTIDE SEQUENCE [LARGE SCALE GENOMIC DNA]</scope>
    <source>
        <strain evidence="2">ULC041bin1</strain>
    </source>
</reference>
<reference evidence="3" key="1">
    <citation type="submission" date="2018-04" db="EMBL/GenBank/DDBJ databases">
        <authorList>
            <person name="Cornet L."/>
        </authorList>
    </citation>
    <scope>NUCLEOTIDE SEQUENCE [LARGE SCALE GENOMIC DNA]</scope>
</reference>
<evidence type="ECO:0000313" key="2">
    <source>
        <dbReference type="EMBL" id="PZO45348.1"/>
    </source>
</evidence>
<proteinExistence type="predicted"/>
<feature type="region of interest" description="Disordered" evidence="1">
    <location>
        <begin position="223"/>
        <end position="242"/>
    </location>
</feature>
<accession>A0A2W4YR63</accession>
<dbReference type="AlphaFoldDB" id="A0A2W4YR63"/>
<gene>
    <name evidence="2" type="ORF">DCF17_01770</name>
</gene>